<keyword evidence="6 8" id="KW-1133">Transmembrane helix</keyword>
<feature type="transmembrane region" description="Helical" evidence="8">
    <location>
        <begin position="121"/>
        <end position="139"/>
    </location>
</feature>
<keyword evidence="4" id="KW-0808">Transferase</keyword>
<dbReference type="GO" id="GO:0006493">
    <property type="term" value="P:protein O-linked glycosylation"/>
    <property type="evidence" value="ECO:0007669"/>
    <property type="project" value="InterPro"/>
</dbReference>
<dbReference type="GO" id="GO:0000030">
    <property type="term" value="F:mannosyltransferase activity"/>
    <property type="evidence" value="ECO:0007669"/>
    <property type="project" value="InterPro"/>
</dbReference>
<dbReference type="EMBL" id="LCFI01000006">
    <property type="protein sequence ID" value="KKS90252.1"/>
    <property type="molecule type" value="Genomic_DNA"/>
</dbReference>
<evidence type="ECO:0000256" key="6">
    <source>
        <dbReference type="ARBA" id="ARBA00022989"/>
    </source>
</evidence>
<dbReference type="AlphaFoldDB" id="A0A0G1CXW4"/>
<comment type="subcellular location">
    <subcellularLocation>
        <location evidence="1">Cell membrane</location>
        <topology evidence="1">Multi-pass membrane protein</topology>
    </subcellularLocation>
</comment>
<dbReference type="Pfam" id="PF02366">
    <property type="entry name" value="PMT"/>
    <property type="match status" value="1"/>
</dbReference>
<dbReference type="PANTHER" id="PTHR33908:SF11">
    <property type="entry name" value="MEMBRANE PROTEIN"/>
    <property type="match status" value="1"/>
</dbReference>
<organism evidence="10 11">
    <name type="scientific">Candidatus Woesebacteria bacterium GW2011_GWA1_43_12</name>
    <dbReference type="NCBI Taxonomy" id="1618557"/>
    <lineage>
        <taxon>Bacteria</taxon>
        <taxon>Candidatus Woeseibacteriota</taxon>
    </lineage>
</organism>
<accession>A0A0G1CXW4</accession>
<feature type="transmembrane region" description="Helical" evidence="8">
    <location>
        <begin position="146"/>
        <end position="164"/>
    </location>
</feature>
<evidence type="ECO:0000256" key="2">
    <source>
        <dbReference type="ARBA" id="ARBA00022475"/>
    </source>
</evidence>
<keyword evidence="7 8" id="KW-0472">Membrane</keyword>
<evidence type="ECO:0000256" key="3">
    <source>
        <dbReference type="ARBA" id="ARBA00022676"/>
    </source>
</evidence>
<feature type="transmembrane region" description="Helical" evidence="8">
    <location>
        <begin position="92"/>
        <end position="109"/>
    </location>
</feature>
<dbReference type="GO" id="GO:0005886">
    <property type="term" value="C:plasma membrane"/>
    <property type="evidence" value="ECO:0007669"/>
    <property type="project" value="UniProtKB-SubCell"/>
</dbReference>
<evidence type="ECO:0000256" key="8">
    <source>
        <dbReference type="SAM" id="Phobius"/>
    </source>
</evidence>
<comment type="caution">
    <text evidence="10">The sequence shown here is derived from an EMBL/GenBank/DDBJ whole genome shotgun (WGS) entry which is preliminary data.</text>
</comment>
<evidence type="ECO:0000313" key="11">
    <source>
        <dbReference type="Proteomes" id="UP000034669"/>
    </source>
</evidence>
<feature type="transmembrane region" description="Helical" evidence="8">
    <location>
        <begin position="317"/>
        <end position="337"/>
    </location>
</feature>
<keyword evidence="3" id="KW-0328">Glycosyltransferase</keyword>
<dbReference type="GO" id="GO:0009103">
    <property type="term" value="P:lipopolysaccharide biosynthetic process"/>
    <property type="evidence" value="ECO:0007669"/>
    <property type="project" value="UniProtKB-ARBA"/>
</dbReference>
<evidence type="ECO:0000313" key="10">
    <source>
        <dbReference type="EMBL" id="KKS90252.1"/>
    </source>
</evidence>
<gene>
    <name evidence="10" type="ORF">UV66_C0006G0005</name>
</gene>
<feature type="domain" description="ArnT-like N-terminal" evidence="9">
    <location>
        <begin position="12"/>
        <end position="164"/>
    </location>
</feature>
<feature type="transmembrane region" description="Helical" evidence="8">
    <location>
        <begin position="69"/>
        <end position="85"/>
    </location>
</feature>
<feature type="transmembrane region" description="Helical" evidence="8">
    <location>
        <begin position="213"/>
        <end position="234"/>
    </location>
</feature>
<evidence type="ECO:0000256" key="5">
    <source>
        <dbReference type="ARBA" id="ARBA00022692"/>
    </source>
</evidence>
<evidence type="ECO:0000256" key="1">
    <source>
        <dbReference type="ARBA" id="ARBA00004651"/>
    </source>
</evidence>
<dbReference type="Proteomes" id="UP000034669">
    <property type="component" value="Unassembled WGS sequence"/>
</dbReference>
<sequence length="536" mass="61196">MNIKHKLFLLFIILLAAFLRLYKLTDVPPGVNRDEASIGYTAYSLLATGKDEYGKSFPLSFESFGDWKLPLYIYITVPFVKIFGLNELAVRLPSALAGIFTVLLTYFLVTELFNKSRFTTLYSLLSTLLLAISPWHLHLSRVESESNIAVFLIVAGVLLFLKGINGKRPLLLALSLPLFALTYYTYHGNHVFTTLLLIGLCVLYHKKIPRTPAVMASTIISIVLIAFILSQTFLSADKTKLSGISIFGDPFVIHEKIELPRNIHPNPNGIIARLTHNRFTFAVETIAQNYIKAFSPEFLFLKGGTNRAHNIQNFGNLYLLEAPFFYLGIFLLIFLIVDNSKLLTLNSKLLLWWLLISPVAASITKDAPHTNRMFAIFPLPPILVALALVWLWTNLPKQKLFRNTIVVVLVFAFLSNIAIYMDRYFIHFPATEWTNWGTGYKKLAKTLSQEENKSKRVIVTNPEYSPYIFLLFYSGFDPATYQNTVTRYPPTNDAFVHVKAFDRFEFRDIDWKAETQIPNRILVDLKQWKIVDTGNR</sequence>
<reference evidence="10 11" key="1">
    <citation type="journal article" date="2015" name="Nature">
        <title>rRNA introns, odd ribosomes, and small enigmatic genomes across a large radiation of phyla.</title>
        <authorList>
            <person name="Brown C.T."/>
            <person name="Hug L.A."/>
            <person name="Thomas B.C."/>
            <person name="Sharon I."/>
            <person name="Castelle C.J."/>
            <person name="Singh A."/>
            <person name="Wilkins M.J."/>
            <person name="Williams K.H."/>
            <person name="Banfield J.F."/>
        </authorList>
    </citation>
    <scope>NUCLEOTIDE SEQUENCE [LARGE SCALE GENOMIC DNA]</scope>
</reference>
<evidence type="ECO:0000256" key="4">
    <source>
        <dbReference type="ARBA" id="ARBA00022679"/>
    </source>
</evidence>
<dbReference type="GO" id="GO:0016763">
    <property type="term" value="F:pentosyltransferase activity"/>
    <property type="evidence" value="ECO:0007669"/>
    <property type="project" value="TreeGrafter"/>
</dbReference>
<proteinExistence type="predicted"/>
<feature type="transmembrane region" description="Helical" evidence="8">
    <location>
        <begin position="400"/>
        <end position="421"/>
    </location>
</feature>
<feature type="transmembrane region" description="Helical" evidence="8">
    <location>
        <begin position="184"/>
        <end position="204"/>
    </location>
</feature>
<name>A0A0G1CXW4_9BACT</name>
<protein>
    <recommendedName>
        <fullName evidence="9">ArnT-like N-terminal domain-containing protein</fullName>
    </recommendedName>
</protein>
<keyword evidence="2" id="KW-1003">Cell membrane</keyword>
<dbReference type="InterPro" id="IPR050297">
    <property type="entry name" value="LipidA_mod_glycosyltrf_83"/>
</dbReference>
<evidence type="ECO:0000259" key="9">
    <source>
        <dbReference type="Pfam" id="PF02366"/>
    </source>
</evidence>
<dbReference type="PANTHER" id="PTHR33908">
    <property type="entry name" value="MANNOSYLTRANSFERASE YKCB-RELATED"/>
    <property type="match status" value="1"/>
</dbReference>
<feature type="transmembrane region" description="Helical" evidence="8">
    <location>
        <begin position="373"/>
        <end position="393"/>
    </location>
</feature>
<keyword evidence="5 8" id="KW-0812">Transmembrane</keyword>
<evidence type="ECO:0000256" key="7">
    <source>
        <dbReference type="ARBA" id="ARBA00023136"/>
    </source>
</evidence>
<feature type="transmembrane region" description="Helical" evidence="8">
    <location>
        <begin position="349"/>
        <end position="367"/>
    </location>
</feature>
<dbReference type="InterPro" id="IPR003342">
    <property type="entry name" value="ArnT-like_N"/>
</dbReference>